<evidence type="ECO:0000313" key="1">
    <source>
        <dbReference type="EMBL" id="ORE06310.1"/>
    </source>
</evidence>
<accession>A0A1X0R2R9</accession>
<protein>
    <submittedName>
        <fullName evidence="1">Uncharacterized protein</fullName>
    </submittedName>
</protein>
<proteinExistence type="predicted"/>
<dbReference type="Proteomes" id="UP000242414">
    <property type="component" value="Unassembled WGS sequence"/>
</dbReference>
<reference evidence="1" key="1">
    <citation type="journal article" date="2016" name="Proc. Natl. Acad. Sci. U.S.A.">
        <title>Lipid metabolic changes in an early divergent fungus govern the establishment of a mutualistic symbiosis with endobacteria.</title>
        <authorList>
            <person name="Lastovetsky O.A."/>
            <person name="Gaspar M.L."/>
            <person name="Mondo S.J."/>
            <person name="LaButti K.M."/>
            <person name="Sandor L."/>
            <person name="Grigoriev I.V."/>
            <person name="Henry S.A."/>
            <person name="Pawlowska T.E."/>
        </authorList>
    </citation>
    <scope>NUCLEOTIDE SEQUENCE [LARGE SCALE GENOMIC DNA]</scope>
    <source>
        <strain evidence="1">ATCC 52814</strain>
    </source>
</reference>
<gene>
    <name evidence="1" type="ORF">BCV72DRAFT_242161</name>
</gene>
<dbReference type="VEuPathDB" id="FungiDB:BCV72DRAFT_242161"/>
<dbReference type="EMBL" id="KV921926">
    <property type="protein sequence ID" value="ORE06310.1"/>
    <property type="molecule type" value="Genomic_DNA"/>
</dbReference>
<dbReference type="AlphaFoldDB" id="A0A1X0R2R9"/>
<name>A0A1X0R2R9_RHIZD</name>
<sequence length="226" mass="25750">MNENVLNNPYLILQVLSFLTDWQDRHTFATVNSTIWDSCSQAVSCIPPLIIDINNEDTLLTKTMIMTARDVTIVDSESNIKINRFKYLVNTFQCLKTLHLDGDYSMRSIKRATKCLVAVNTGLALYVNPRKLEDWKVALYFAPANNILLITGENDESDSEDDDQDNFIVTGERKRARSDFPDIPEIAAQWKMAKTLLKQPYLDLCKFQRTANYSPLPSVFSQSGII</sequence>
<organism evidence="1">
    <name type="scientific">Rhizopus microsporus var. microsporus</name>
    <dbReference type="NCBI Taxonomy" id="86635"/>
    <lineage>
        <taxon>Eukaryota</taxon>
        <taxon>Fungi</taxon>
        <taxon>Fungi incertae sedis</taxon>
        <taxon>Mucoromycota</taxon>
        <taxon>Mucoromycotina</taxon>
        <taxon>Mucoromycetes</taxon>
        <taxon>Mucorales</taxon>
        <taxon>Mucorineae</taxon>
        <taxon>Rhizopodaceae</taxon>
        <taxon>Rhizopus</taxon>
    </lineage>
</organism>